<sequence>MALNRIGAVMIASPKNSTTAMCDVPDLACIIPRVNPSNFIDNDKVVNEIKEVLNQKMLKAVVLVDSDADEQLLGHFKVHTLERLYGIGKENPESAANVRNAEAKVQMDDPCLVIFTSGSTSRSKPIEYTHSAYVNGVLANINCLRLSKDSIFFFDTVFDWVTGISFCIGSCIVQGLTYVAFPAKAGLDSNHLFTIVRIMAEESVTDANFRKHHLHNMAANKDEIQAMNLDIKLQRVSIGGEPTPPFLIKSFLEIWPNISLLHVYALYGSTEANLCLSQKINNDILDCLDNGAMDVVPGMEVKIVNKKGQLLPIGEAGEICVRSAWVSFCNWDYMNPDLEGRVDTIKKPNGWHSSKDVGVVVNQNCIRLLGRLDFMMKVAGDSIPPALVESKLQEHPDVKKVCVVGVPDDRL</sequence>
<protein>
    <recommendedName>
        <fullName evidence="1">AMP-dependent synthetase/ligase domain-containing protein</fullName>
    </recommendedName>
</protein>
<dbReference type="KEGG" id="epa:110239140"/>
<dbReference type="Pfam" id="PF00501">
    <property type="entry name" value="AMP-binding"/>
    <property type="match status" value="1"/>
</dbReference>
<dbReference type="SUPFAM" id="SSF56801">
    <property type="entry name" value="Acetyl-CoA synthetase-like"/>
    <property type="match status" value="1"/>
</dbReference>
<dbReference type="Gene3D" id="3.40.50.12780">
    <property type="entry name" value="N-terminal domain of ligase-like"/>
    <property type="match status" value="1"/>
</dbReference>
<proteinExistence type="predicted"/>
<dbReference type="Proteomes" id="UP000887567">
    <property type="component" value="Unplaced"/>
</dbReference>
<dbReference type="InterPro" id="IPR042099">
    <property type="entry name" value="ANL_N_sf"/>
</dbReference>
<dbReference type="EnsemblMetazoa" id="XM_021044851.2">
    <property type="protein sequence ID" value="XP_020900510.1"/>
    <property type="gene ID" value="LOC110239140"/>
</dbReference>
<name>A0A913X871_EXADI</name>
<dbReference type="Gene3D" id="3.30.300.30">
    <property type="match status" value="1"/>
</dbReference>
<dbReference type="RefSeq" id="XP_020900510.1">
    <property type="nucleotide sequence ID" value="XM_021044851.2"/>
</dbReference>
<dbReference type="OrthoDB" id="6614653at2759"/>
<dbReference type="PANTHER" id="PTHR42814:SF3">
    <property type="entry name" value="BETA-N-ACETYLHEXOSAMINIDASE"/>
    <property type="match status" value="1"/>
</dbReference>
<dbReference type="GeneID" id="110239140"/>
<dbReference type="CDD" id="cd04433">
    <property type="entry name" value="AFD_class_I"/>
    <property type="match status" value="1"/>
</dbReference>
<reference evidence="2" key="1">
    <citation type="submission" date="2022-11" db="UniProtKB">
        <authorList>
            <consortium name="EnsemblMetazoa"/>
        </authorList>
    </citation>
    <scope>IDENTIFICATION</scope>
</reference>
<dbReference type="AlphaFoldDB" id="A0A913X871"/>
<feature type="domain" description="AMP-dependent synthetase/ligase" evidence="1">
    <location>
        <begin position="48"/>
        <end position="326"/>
    </location>
</feature>
<dbReference type="InterPro" id="IPR020845">
    <property type="entry name" value="AMP-binding_CS"/>
</dbReference>
<keyword evidence="3" id="KW-1185">Reference proteome</keyword>
<dbReference type="PROSITE" id="PS00455">
    <property type="entry name" value="AMP_BINDING"/>
    <property type="match status" value="1"/>
</dbReference>
<evidence type="ECO:0000259" key="1">
    <source>
        <dbReference type="Pfam" id="PF00501"/>
    </source>
</evidence>
<accession>A0A913X871</accession>
<dbReference type="PANTHER" id="PTHR42814">
    <property type="entry name" value="AMP-BINDING DOMAIN-CONTAINING PROTEIN"/>
    <property type="match status" value="1"/>
</dbReference>
<organism evidence="2 3">
    <name type="scientific">Exaiptasia diaphana</name>
    <name type="common">Tropical sea anemone</name>
    <name type="synonym">Aiptasia pulchella</name>
    <dbReference type="NCBI Taxonomy" id="2652724"/>
    <lineage>
        <taxon>Eukaryota</taxon>
        <taxon>Metazoa</taxon>
        <taxon>Cnidaria</taxon>
        <taxon>Anthozoa</taxon>
        <taxon>Hexacorallia</taxon>
        <taxon>Actiniaria</taxon>
        <taxon>Aiptasiidae</taxon>
        <taxon>Exaiptasia</taxon>
    </lineage>
</organism>
<dbReference type="InterPro" id="IPR045851">
    <property type="entry name" value="AMP-bd_C_sf"/>
</dbReference>
<dbReference type="InterPro" id="IPR000873">
    <property type="entry name" value="AMP-dep_synth/lig_dom"/>
</dbReference>
<evidence type="ECO:0000313" key="3">
    <source>
        <dbReference type="Proteomes" id="UP000887567"/>
    </source>
</evidence>
<evidence type="ECO:0000313" key="2">
    <source>
        <dbReference type="EnsemblMetazoa" id="XP_020900510.1"/>
    </source>
</evidence>